<keyword evidence="3" id="KW-0255">Endonuclease</keyword>
<keyword evidence="1" id="KW-1133">Transmembrane helix</keyword>
<feature type="transmembrane region" description="Helical" evidence="1">
    <location>
        <begin position="66"/>
        <end position="84"/>
    </location>
</feature>
<keyword evidence="3" id="KW-0540">Nuclease</keyword>
<protein>
    <submittedName>
        <fullName evidence="3">Endonuclease/exonuclease/phosphatase family protein</fullName>
    </submittedName>
</protein>
<gene>
    <name evidence="3" type="ORF">FOE67_22695</name>
</gene>
<dbReference type="SUPFAM" id="SSF56219">
    <property type="entry name" value="DNase I-like"/>
    <property type="match status" value="1"/>
</dbReference>
<keyword evidence="4" id="KW-1185">Reference proteome</keyword>
<dbReference type="Pfam" id="PF03372">
    <property type="entry name" value="Exo_endo_phos"/>
    <property type="match status" value="1"/>
</dbReference>
<dbReference type="InterPro" id="IPR005135">
    <property type="entry name" value="Endo/exonuclease/phosphatase"/>
</dbReference>
<comment type="caution">
    <text evidence="3">The sequence shown here is derived from an EMBL/GenBank/DDBJ whole genome shotgun (WGS) entry which is preliminary data.</text>
</comment>
<evidence type="ECO:0000259" key="2">
    <source>
        <dbReference type="Pfam" id="PF03372"/>
    </source>
</evidence>
<dbReference type="EMBL" id="VKHS01000816">
    <property type="protein sequence ID" value="MBB0232229.1"/>
    <property type="molecule type" value="Genomic_DNA"/>
</dbReference>
<dbReference type="RefSeq" id="WP_323385342.1">
    <property type="nucleotide sequence ID" value="NZ_VKHS01000816.1"/>
</dbReference>
<dbReference type="GO" id="GO:0004519">
    <property type="term" value="F:endonuclease activity"/>
    <property type="evidence" value="ECO:0007669"/>
    <property type="project" value="UniProtKB-KW"/>
</dbReference>
<dbReference type="Gene3D" id="3.60.10.10">
    <property type="entry name" value="Endonuclease/exonuclease/phosphatase"/>
    <property type="match status" value="1"/>
</dbReference>
<dbReference type="GO" id="GO:0004527">
    <property type="term" value="F:exonuclease activity"/>
    <property type="evidence" value="ECO:0007669"/>
    <property type="project" value="UniProtKB-KW"/>
</dbReference>
<accession>A0A7W3T793</accession>
<proteinExistence type="predicted"/>
<dbReference type="InterPro" id="IPR036691">
    <property type="entry name" value="Endo/exonu/phosph_ase_sf"/>
</dbReference>
<reference evidence="4" key="1">
    <citation type="submission" date="2019-10" db="EMBL/GenBank/DDBJ databases">
        <title>Streptomyces sp. nov., a novel actinobacterium isolated from alkaline environment.</title>
        <authorList>
            <person name="Golinska P."/>
        </authorList>
    </citation>
    <scope>NUCLEOTIDE SEQUENCE [LARGE SCALE GENOMIC DNA]</scope>
    <source>
        <strain evidence="4">DSM 42108</strain>
    </source>
</reference>
<evidence type="ECO:0000313" key="3">
    <source>
        <dbReference type="EMBL" id="MBB0232229.1"/>
    </source>
</evidence>
<sequence length="316" mass="33720">MLPRTRTDRAVVALALLTALLMAFPGIVPNSPGRLGSLLESFRPWPGAVIPLLALVALLRRSVGAPVVLLVPTGVWLLLYGAALTTPDPHAVPETGYAVVQHNVGDDNTDPAGTARLLADSGVDLVGLQEITPELLPVFSATLDPEYPHHVVSGTLVLWSRHPLDEVRNIHVRPAALGPEWTRGMLRARARTPDGDLAVYVAHLPSVRVGPTGFTTDLRDEAARAAGEALATEPLERVVLLGDLNGTVDDRGLSPVTDRMDSTGGPLRFSWPEPFPVARIDHVMTRGLEIERLLVMPATGSDHLPVHAHLVPPPGG</sequence>
<keyword evidence="1" id="KW-0472">Membrane</keyword>
<keyword evidence="3" id="KW-0269">Exonuclease</keyword>
<feature type="domain" description="Endonuclease/exonuclease/phosphatase" evidence="2">
    <location>
        <begin position="101"/>
        <end position="303"/>
    </location>
</feature>
<keyword evidence="3" id="KW-0378">Hydrolase</keyword>
<evidence type="ECO:0000313" key="4">
    <source>
        <dbReference type="Proteomes" id="UP000530234"/>
    </source>
</evidence>
<dbReference type="AlphaFoldDB" id="A0A7W3T793"/>
<organism evidence="3 4">
    <name type="scientific">Streptomyces calidiresistens</name>
    <dbReference type="NCBI Taxonomy" id="1485586"/>
    <lineage>
        <taxon>Bacteria</taxon>
        <taxon>Bacillati</taxon>
        <taxon>Actinomycetota</taxon>
        <taxon>Actinomycetes</taxon>
        <taxon>Kitasatosporales</taxon>
        <taxon>Streptomycetaceae</taxon>
        <taxon>Streptomyces</taxon>
    </lineage>
</organism>
<evidence type="ECO:0000256" key="1">
    <source>
        <dbReference type="SAM" id="Phobius"/>
    </source>
</evidence>
<name>A0A7W3T793_9ACTN</name>
<keyword evidence="1" id="KW-0812">Transmembrane</keyword>
<dbReference type="Proteomes" id="UP000530234">
    <property type="component" value="Unassembled WGS sequence"/>
</dbReference>
<feature type="transmembrane region" description="Helical" evidence="1">
    <location>
        <begin position="41"/>
        <end position="59"/>
    </location>
</feature>